<organism evidence="16">
    <name type="scientific">Caligus clemensi</name>
    <name type="common">Sea louse</name>
    <dbReference type="NCBI Taxonomy" id="344056"/>
    <lineage>
        <taxon>Eukaryota</taxon>
        <taxon>Metazoa</taxon>
        <taxon>Ecdysozoa</taxon>
        <taxon>Arthropoda</taxon>
        <taxon>Crustacea</taxon>
        <taxon>Multicrustacea</taxon>
        <taxon>Hexanauplia</taxon>
        <taxon>Copepoda</taxon>
        <taxon>Siphonostomatoida</taxon>
        <taxon>Caligidae</taxon>
        <taxon>Caligus</taxon>
    </lineage>
</organism>
<dbReference type="InterPro" id="IPR017937">
    <property type="entry name" value="Thioredoxin_CS"/>
</dbReference>
<keyword evidence="6" id="KW-0256">Endoplasmic reticulum</keyword>
<keyword evidence="3" id="KW-0597">Phosphoprotein</keyword>
<evidence type="ECO:0000256" key="1">
    <source>
        <dbReference type="ARBA" id="ARBA00004115"/>
    </source>
</evidence>
<evidence type="ECO:0000256" key="12">
    <source>
        <dbReference type="SAM" id="MobiDB-lite"/>
    </source>
</evidence>
<dbReference type="EMBL" id="BT081185">
    <property type="protein sequence ID" value="ACO15609.1"/>
    <property type="molecule type" value="mRNA"/>
</dbReference>
<feature type="compositionally biased region" description="Basic residues" evidence="12">
    <location>
        <begin position="240"/>
        <end position="250"/>
    </location>
</feature>
<dbReference type="GO" id="GO:0005789">
    <property type="term" value="C:endoplasmic reticulum membrane"/>
    <property type="evidence" value="ECO:0007669"/>
    <property type="project" value="UniProtKB-SubCell"/>
</dbReference>
<dbReference type="Gene3D" id="3.40.30.10">
    <property type="entry name" value="Glutaredoxin"/>
    <property type="match status" value="1"/>
</dbReference>
<keyword evidence="5 14" id="KW-0732">Signal</keyword>
<dbReference type="PROSITE" id="PS51352">
    <property type="entry name" value="THIOREDOXIN_2"/>
    <property type="match status" value="1"/>
</dbReference>
<feature type="signal peptide" evidence="14">
    <location>
        <begin position="1"/>
        <end position="20"/>
    </location>
</feature>
<dbReference type="PANTHER" id="PTHR46107">
    <property type="entry name" value="DUMPY: SHORTER THAN WILD-TYPE"/>
    <property type="match status" value="1"/>
</dbReference>
<evidence type="ECO:0000256" key="13">
    <source>
        <dbReference type="SAM" id="Phobius"/>
    </source>
</evidence>
<evidence type="ECO:0000256" key="2">
    <source>
        <dbReference type="ARBA" id="ARBA00022448"/>
    </source>
</evidence>
<feature type="transmembrane region" description="Helical" evidence="13">
    <location>
        <begin position="170"/>
        <end position="195"/>
    </location>
</feature>
<keyword evidence="4 13" id="KW-0812">Transmembrane</keyword>
<comment type="subcellular location">
    <subcellularLocation>
        <location evidence="1">Endoplasmic reticulum membrane</location>
        <topology evidence="1">Single-pass type I membrane protein</topology>
    </subcellularLocation>
</comment>
<dbReference type="Pfam" id="PF00085">
    <property type="entry name" value="Thioredoxin"/>
    <property type="match status" value="1"/>
</dbReference>
<evidence type="ECO:0000256" key="14">
    <source>
        <dbReference type="SAM" id="SignalP"/>
    </source>
</evidence>
<evidence type="ECO:0000256" key="5">
    <source>
        <dbReference type="ARBA" id="ARBA00022729"/>
    </source>
</evidence>
<evidence type="ECO:0000259" key="15">
    <source>
        <dbReference type="PROSITE" id="PS51352"/>
    </source>
</evidence>
<dbReference type="InterPro" id="IPR052454">
    <property type="entry name" value="TMX_domain-containing"/>
</dbReference>
<evidence type="ECO:0000256" key="9">
    <source>
        <dbReference type="ARBA" id="ARBA00023136"/>
    </source>
</evidence>
<protein>
    <submittedName>
        <fullName evidence="16">Thioredoxin domain-containing protein 1</fullName>
    </submittedName>
</protein>
<dbReference type="InterPro" id="IPR036249">
    <property type="entry name" value="Thioredoxin-like_sf"/>
</dbReference>
<evidence type="ECO:0000256" key="4">
    <source>
        <dbReference type="ARBA" id="ARBA00022692"/>
    </source>
</evidence>
<keyword evidence="2" id="KW-0813">Transport</keyword>
<sequence>MKFLLVLCFLGSFAIRESLGEVIELKEDNWDRVLKGEWMLEFYAPWCPACRALQSSWEEFSTWSEDLHLHGIAQIDVTKGPGLSGRFMVTALPTIFHVKDGEFRQYRGSRDKDAFISFIEEKKWTELETIPSWKDPRSIQMTAVSYFFKMSMLLRNAHSAVTEVYGYPPWVSYSIFAIATVLVGAFLGLILVCCIDCVCPPQKNLSVTVTQPEKKDSDDDEDDIKDDTPEGEEDTSKPTNVRKRRAKKAE</sequence>
<evidence type="ECO:0000313" key="16">
    <source>
        <dbReference type="EMBL" id="ACO15609.1"/>
    </source>
</evidence>
<name>C1C2V6_CALCM</name>
<dbReference type="PROSITE" id="PS00194">
    <property type="entry name" value="THIOREDOXIN_1"/>
    <property type="match status" value="1"/>
</dbReference>
<feature type="domain" description="Thioredoxin" evidence="15">
    <location>
        <begin position="4"/>
        <end position="124"/>
    </location>
</feature>
<evidence type="ECO:0000256" key="8">
    <source>
        <dbReference type="ARBA" id="ARBA00022989"/>
    </source>
</evidence>
<keyword evidence="7" id="KW-0249">Electron transport</keyword>
<gene>
    <name evidence="16" type="primary">TXND1</name>
</gene>
<evidence type="ECO:0000256" key="7">
    <source>
        <dbReference type="ARBA" id="ARBA00022982"/>
    </source>
</evidence>
<dbReference type="GO" id="GO:0015036">
    <property type="term" value="F:disulfide oxidoreductase activity"/>
    <property type="evidence" value="ECO:0007669"/>
    <property type="project" value="TreeGrafter"/>
</dbReference>
<reference evidence="16" key="1">
    <citation type="submission" date="2009-03" db="EMBL/GenBank/DDBJ databases">
        <title>Caligus clemensi ESTs and full-length cDNAs.</title>
        <authorList>
            <person name="Yasuike M."/>
            <person name="von Schalburg K."/>
            <person name="Cooper G."/>
            <person name="Leong J."/>
            <person name="Jones S.R.M."/>
            <person name="Koop B.F."/>
        </authorList>
    </citation>
    <scope>NUCLEOTIDE SEQUENCE</scope>
    <source>
        <tissue evidence="16">Whole</tissue>
    </source>
</reference>
<keyword evidence="11" id="KW-0676">Redox-active center</keyword>
<proteinExistence type="evidence at transcript level"/>
<keyword evidence="9 13" id="KW-0472">Membrane</keyword>
<dbReference type="InterPro" id="IPR013766">
    <property type="entry name" value="Thioredoxin_domain"/>
</dbReference>
<evidence type="ECO:0000256" key="11">
    <source>
        <dbReference type="ARBA" id="ARBA00023284"/>
    </source>
</evidence>
<feature type="chain" id="PRO_5002905482" evidence="14">
    <location>
        <begin position="21"/>
        <end position="250"/>
    </location>
</feature>
<evidence type="ECO:0000256" key="3">
    <source>
        <dbReference type="ARBA" id="ARBA00022553"/>
    </source>
</evidence>
<keyword evidence="8 13" id="KW-1133">Transmembrane helix</keyword>
<accession>C1C2V6</accession>
<dbReference type="PANTHER" id="PTHR46107:SF3">
    <property type="entry name" value="THIOREDOXIN DOMAIN-CONTAINING PROTEIN"/>
    <property type="match status" value="1"/>
</dbReference>
<feature type="region of interest" description="Disordered" evidence="12">
    <location>
        <begin position="208"/>
        <end position="250"/>
    </location>
</feature>
<feature type="compositionally biased region" description="Acidic residues" evidence="12">
    <location>
        <begin position="218"/>
        <end position="233"/>
    </location>
</feature>
<dbReference type="SUPFAM" id="SSF52833">
    <property type="entry name" value="Thioredoxin-like"/>
    <property type="match status" value="1"/>
</dbReference>
<dbReference type="AlphaFoldDB" id="C1C2V6"/>
<evidence type="ECO:0000256" key="6">
    <source>
        <dbReference type="ARBA" id="ARBA00022824"/>
    </source>
</evidence>
<evidence type="ECO:0000256" key="10">
    <source>
        <dbReference type="ARBA" id="ARBA00023157"/>
    </source>
</evidence>
<keyword evidence="10" id="KW-1015">Disulfide bond</keyword>